<accession>A0A087BRZ3</accession>
<comment type="caution">
    <text evidence="1">The sequence shown here is derived from an EMBL/GenBank/DDBJ whole genome shotgun (WGS) entry which is preliminary data.</text>
</comment>
<dbReference type="Pfam" id="PF15738">
    <property type="entry name" value="YafQ_toxin"/>
    <property type="match status" value="1"/>
</dbReference>
<proteinExistence type="predicted"/>
<dbReference type="Gene3D" id="3.30.2310.20">
    <property type="entry name" value="RelE-like"/>
    <property type="match status" value="1"/>
</dbReference>
<dbReference type="RefSeq" id="WP_032683023.1">
    <property type="nucleotide sequence ID" value="NZ_JGZA01000001.1"/>
</dbReference>
<name>A0A087BRZ3_BIFLN</name>
<evidence type="ECO:0000313" key="1">
    <source>
        <dbReference type="EMBL" id="KFI73793.1"/>
    </source>
</evidence>
<dbReference type="InterPro" id="IPR004386">
    <property type="entry name" value="Toxin_YafQ-like"/>
</dbReference>
<dbReference type="EMBL" id="JGZA01000001">
    <property type="protein sequence ID" value="KFI73793.1"/>
    <property type="molecule type" value="Genomic_DNA"/>
</dbReference>
<dbReference type="AlphaFoldDB" id="A0A087BRZ3"/>
<sequence>MIEYNATDWFYNDIERLRRYSPDWAESVYDLLDYHLLEHGGVPESCDPHPLGHDRGCLSGYMECHAEPNVLVVYKVLRGHVLLVRICTHWELYKCVFDSSRWPDPEVEAEEIRAHGLTESQVRAEISS</sequence>
<evidence type="ECO:0000313" key="2">
    <source>
        <dbReference type="Proteomes" id="UP000029024"/>
    </source>
</evidence>
<evidence type="ECO:0008006" key="3">
    <source>
        <dbReference type="Google" id="ProtNLM"/>
    </source>
</evidence>
<protein>
    <recommendedName>
        <fullName evidence="3">Type II toxin-antitoxin system mRNA interferase toxin, RelE/StbE family</fullName>
    </recommendedName>
</protein>
<dbReference type="SUPFAM" id="SSF143011">
    <property type="entry name" value="RelE-like"/>
    <property type="match status" value="1"/>
</dbReference>
<reference evidence="1 2" key="1">
    <citation type="submission" date="2014-03" db="EMBL/GenBank/DDBJ databases">
        <title>Genomics of Bifidobacteria.</title>
        <authorList>
            <person name="Ventura M."/>
            <person name="Milani C."/>
            <person name="Lugli G.A."/>
        </authorList>
    </citation>
    <scope>NUCLEOTIDE SEQUENCE [LARGE SCALE GENOMIC DNA]</scope>
    <source>
        <strain evidence="1 2">LMG 21814</strain>
    </source>
</reference>
<dbReference type="Proteomes" id="UP000029024">
    <property type="component" value="Unassembled WGS sequence"/>
</dbReference>
<organism evidence="1 2">
    <name type="scientific">Bifidobacterium longum subsp. suis</name>
    <dbReference type="NCBI Taxonomy" id="1695"/>
    <lineage>
        <taxon>Bacteria</taxon>
        <taxon>Bacillati</taxon>
        <taxon>Actinomycetota</taxon>
        <taxon>Actinomycetes</taxon>
        <taxon>Bifidobacteriales</taxon>
        <taxon>Bifidobacteriaceae</taxon>
        <taxon>Bifidobacterium</taxon>
    </lineage>
</organism>
<gene>
    <name evidence="1" type="ORF">BLSS_0486</name>
</gene>
<dbReference type="InterPro" id="IPR035093">
    <property type="entry name" value="RelE/ParE_toxin_dom_sf"/>
</dbReference>